<dbReference type="GO" id="GO:0005886">
    <property type="term" value="C:plasma membrane"/>
    <property type="evidence" value="ECO:0000318"/>
    <property type="project" value="GO_Central"/>
</dbReference>
<reference evidence="4" key="2">
    <citation type="submission" date="2021-01" db="UniProtKB">
        <authorList>
            <consortium name="EnsemblMetazoa"/>
        </authorList>
    </citation>
    <scope>IDENTIFICATION</scope>
</reference>
<sequence length="411" mass="46562">MGSANSSTSGPAREPAPHESAQVEQNFRSDNERVMQLARAMTTAKKRRHQTPASLMASQGNDFETYNESIFILKQLFKRMDPAVTKTLGDAKGEVKLSLKYDKRRSMLLVKVVSARDLSAKDIRGRTSDPFVQMELIPDLHDEGKKSTQYVKKTLNPTFNEIFTFKLSEEDIAETQLRVRVLSHDPFGKADFIGENIIQLGSMDFSDIITSWFELQPETDLGIQGELEITLTYQLPDTLKVRVHSAEGLVCRDAKKMPHPYVKVLIPGIHKVEETKVQKKMLDPVWEETFDFTLAQEEFTNRYLVLHVLDKALVGDSEDMGQVFIDLDNLDISQGFSGKFPLADLKNSERTRTKWSQTATVQEFREAMYAHSVYRYPGLVFQKQRGNKVLTVHSRKAGSSAKVRIVNGVPT</sequence>
<dbReference type="PROSITE" id="PS50004">
    <property type="entry name" value="C2"/>
    <property type="match status" value="2"/>
</dbReference>
<protein>
    <recommendedName>
        <fullName evidence="3">C2 domain-containing protein</fullName>
    </recommendedName>
</protein>
<dbReference type="PANTHER" id="PTHR45716">
    <property type="entry name" value="BITESIZE, ISOFORM I"/>
    <property type="match status" value="1"/>
</dbReference>
<dbReference type="SMART" id="SM00239">
    <property type="entry name" value="C2"/>
    <property type="match status" value="2"/>
</dbReference>
<dbReference type="GeneID" id="100892487"/>
<dbReference type="AlphaFoldDB" id="A0A7M7MYM3"/>
<dbReference type="Gene3D" id="2.60.40.150">
    <property type="entry name" value="C2 domain"/>
    <property type="match status" value="2"/>
</dbReference>
<dbReference type="PRINTS" id="PR00399">
    <property type="entry name" value="SYNAPTOTAGMN"/>
</dbReference>
<organism evidence="4 5">
    <name type="scientific">Strongylocentrotus purpuratus</name>
    <name type="common">Purple sea urchin</name>
    <dbReference type="NCBI Taxonomy" id="7668"/>
    <lineage>
        <taxon>Eukaryota</taxon>
        <taxon>Metazoa</taxon>
        <taxon>Echinodermata</taxon>
        <taxon>Eleutherozoa</taxon>
        <taxon>Echinozoa</taxon>
        <taxon>Echinoidea</taxon>
        <taxon>Euechinoidea</taxon>
        <taxon>Echinacea</taxon>
        <taxon>Camarodonta</taxon>
        <taxon>Echinidea</taxon>
        <taxon>Strongylocentrotidae</taxon>
        <taxon>Strongylocentrotus</taxon>
    </lineage>
</organism>
<dbReference type="OMA" id="HCEKANA"/>
<dbReference type="SUPFAM" id="SSF49562">
    <property type="entry name" value="C2 domain (Calcium/lipid-binding domain, CaLB)"/>
    <property type="match status" value="2"/>
</dbReference>
<feature type="compositionally biased region" description="Polar residues" evidence="2">
    <location>
        <begin position="1"/>
        <end position="10"/>
    </location>
</feature>
<dbReference type="GO" id="GO:0006887">
    <property type="term" value="P:exocytosis"/>
    <property type="evidence" value="ECO:0000318"/>
    <property type="project" value="GO_Central"/>
</dbReference>
<dbReference type="GO" id="GO:0042043">
    <property type="term" value="F:neurexin family protein binding"/>
    <property type="evidence" value="ECO:0000318"/>
    <property type="project" value="GO_Central"/>
</dbReference>
<dbReference type="RefSeq" id="XP_030828387.1">
    <property type="nucleotide sequence ID" value="XM_030972527.1"/>
</dbReference>
<dbReference type="EnsemblMetazoa" id="XM_030972527">
    <property type="protein sequence ID" value="XP_030828387"/>
    <property type="gene ID" value="LOC100892487"/>
</dbReference>
<dbReference type="KEGG" id="spu:100892487"/>
<dbReference type="OrthoDB" id="419768at2759"/>
<dbReference type="GO" id="GO:0070382">
    <property type="term" value="C:exocytic vesicle"/>
    <property type="evidence" value="ECO:0000318"/>
    <property type="project" value="GO_Central"/>
</dbReference>
<feature type="domain" description="C2" evidence="3">
    <location>
        <begin position="223"/>
        <end position="340"/>
    </location>
</feature>
<dbReference type="InParanoid" id="A0A7M7MYM3"/>
<proteinExistence type="predicted"/>
<accession>A0A7M7MYM3</accession>
<feature type="region of interest" description="Disordered" evidence="2">
    <location>
        <begin position="1"/>
        <end position="30"/>
    </location>
</feature>
<evidence type="ECO:0000259" key="3">
    <source>
        <dbReference type="PROSITE" id="PS50004"/>
    </source>
</evidence>
<dbReference type="InterPro" id="IPR000008">
    <property type="entry name" value="C2_dom"/>
</dbReference>
<dbReference type="PANTHER" id="PTHR45716:SF2">
    <property type="entry name" value="BITESIZE, ISOFORM I"/>
    <property type="match status" value="1"/>
</dbReference>
<dbReference type="InterPro" id="IPR001565">
    <property type="entry name" value="Synaptotagmin"/>
</dbReference>
<evidence type="ECO:0000256" key="1">
    <source>
        <dbReference type="ARBA" id="ARBA00022737"/>
    </source>
</evidence>
<keyword evidence="1" id="KW-0677">Repeat</keyword>
<dbReference type="Proteomes" id="UP000007110">
    <property type="component" value="Unassembled WGS sequence"/>
</dbReference>
<name>A0A7M7MYM3_STRPU</name>
<reference evidence="5" key="1">
    <citation type="submission" date="2015-02" db="EMBL/GenBank/DDBJ databases">
        <title>Genome sequencing for Strongylocentrotus purpuratus.</title>
        <authorList>
            <person name="Murali S."/>
            <person name="Liu Y."/>
            <person name="Vee V."/>
            <person name="English A."/>
            <person name="Wang M."/>
            <person name="Skinner E."/>
            <person name="Han Y."/>
            <person name="Muzny D.M."/>
            <person name="Worley K.C."/>
            <person name="Gibbs R.A."/>
        </authorList>
    </citation>
    <scope>NUCLEOTIDE SEQUENCE</scope>
</reference>
<dbReference type="Pfam" id="PF00168">
    <property type="entry name" value="C2"/>
    <property type="match status" value="2"/>
</dbReference>
<evidence type="ECO:0000313" key="5">
    <source>
        <dbReference type="Proteomes" id="UP000007110"/>
    </source>
</evidence>
<keyword evidence="5" id="KW-1185">Reference proteome</keyword>
<dbReference type="InterPro" id="IPR035892">
    <property type="entry name" value="C2_domain_sf"/>
</dbReference>
<feature type="domain" description="C2" evidence="3">
    <location>
        <begin position="91"/>
        <end position="213"/>
    </location>
</feature>
<evidence type="ECO:0000256" key="2">
    <source>
        <dbReference type="SAM" id="MobiDB-lite"/>
    </source>
</evidence>
<evidence type="ECO:0000313" key="4">
    <source>
        <dbReference type="EnsemblMetazoa" id="XP_030828387"/>
    </source>
</evidence>